<keyword evidence="1" id="KW-1133">Transmembrane helix</keyword>
<keyword evidence="3" id="KW-0012">Acyltransferase</keyword>
<evidence type="ECO:0000313" key="4">
    <source>
        <dbReference type="Proteomes" id="UP000319267"/>
    </source>
</evidence>
<dbReference type="Pfam" id="PF01757">
    <property type="entry name" value="Acyl_transf_3"/>
    <property type="match status" value="1"/>
</dbReference>
<dbReference type="AlphaFoldDB" id="A0A521EDG3"/>
<keyword evidence="1" id="KW-0472">Membrane</keyword>
<keyword evidence="3" id="KW-0378">Hydrolase</keyword>
<dbReference type="Proteomes" id="UP000319267">
    <property type="component" value="Unassembled WGS sequence"/>
</dbReference>
<sequence>MFDKDRISFSALSKSLKKDNMKIKFLDGIRGYSALIVVIYHSYLFTYFNNTISKNEFLNNLLSIIKLGYLSVGVFIILSGFCLAIPVVNNEMNFQGGIQRYFKRRFRRIIPPYYVALILSIVIIITFPVLQVNSNTNWDSKIPINFENIGAHFLLIHNLKTYWISKINGAHWSVALEWQIYFLFPIMLFIWKKANWLISLSITFIFSYFVNIYLPFTRPQYIVLFFLGLLSAFYTFNSEHRLKFNKYFFLFLIILFAIALVLIKLKVIPEFYSEIILGLSISFLLNQITFLPDKNILIIFFSSKISAELGKISYSLYLIHGPILALVNLLLLKYFNIKYEIQLLIMWFVITPLTVFLSKIFYELVESKFLNNKN</sequence>
<feature type="transmembrane region" description="Helical" evidence="1">
    <location>
        <begin position="196"/>
        <end position="214"/>
    </location>
</feature>
<keyword evidence="3" id="KW-0808">Transferase</keyword>
<reference evidence="3 4" key="1">
    <citation type="submission" date="2017-05" db="EMBL/GenBank/DDBJ databases">
        <authorList>
            <person name="Varghese N."/>
            <person name="Submissions S."/>
        </authorList>
    </citation>
    <scope>NUCLEOTIDE SEQUENCE [LARGE SCALE GENOMIC DNA]</scope>
    <source>
        <strain evidence="3 4">DSM 29982</strain>
    </source>
</reference>
<feature type="transmembrane region" description="Helical" evidence="1">
    <location>
        <begin position="312"/>
        <end position="335"/>
    </location>
</feature>
<dbReference type="InterPro" id="IPR002656">
    <property type="entry name" value="Acyl_transf_3_dom"/>
</dbReference>
<feature type="transmembrane region" description="Helical" evidence="1">
    <location>
        <begin position="248"/>
        <end position="265"/>
    </location>
</feature>
<feature type="transmembrane region" description="Helical" evidence="1">
    <location>
        <begin position="341"/>
        <end position="362"/>
    </location>
</feature>
<dbReference type="InterPro" id="IPR050879">
    <property type="entry name" value="Acyltransferase_3"/>
</dbReference>
<dbReference type="OrthoDB" id="9814807at2"/>
<feature type="domain" description="Acyltransferase 3" evidence="2">
    <location>
        <begin position="24"/>
        <end position="362"/>
    </location>
</feature>
<feature type="transmembrane region" description="Helical" evidence="1">
    <location>
        <begin position="68"/>
        <end position="88"/>
    </location>
</feature>
<organism evidence="3 4">
    <name type="scientific">Flavobacterium nitrogenifigens</name>
    <dbReference type="NCBI Taxonomy" id="1617283"/>
    <lineage>
        <taxon>Bacteria</taxon>
        <taxon>Pseudomonadati</taxon>
        <taxon>Bacteroidota</taxon>
        <taxon>Flavobacteriia</taxon>
        <taxon>Flavobacteriales</taxon>
        <taxon>Flavobacteriaceae</taxon>
        <taxon>Flavobacterium</taxon>
    </lineage>
</organism>
<feature type="transmembrane region" description="Helical" evidence="1">
    <location>
        <begin position="170"/>
        <end position="191"/>
    </location>
</feature>
<dbReference type="EMBL" id="FXTQ01000004">
    <property type="protein sequence ID" value="SMO81987.1"/>
    <property type="molecule type" value="Genomic_DNA"/>
</dbReference>
<dbReference type="GO" id="GO:0016787">
    <property type="term" value="F:hydrolase activity"/>
    <property type="evidence" value="ECO:0007669"/>
    <property type="project" value="UniProtKB-KW"/>
</dbReference>
<dbReference type="GO" id="GO:0016747">
    <property type="term" value="F:acyltransferase activity, transferring groups other than amino-acyl groups"/>
    <property type="evidence" value="ECO:0007669"/>
    <property type="project" value="InterPro"/>
</dbReference>
<gene>
    <name evidence="3" type="ORF">SAMN06265220_104126</name>
</gene>
<dbReference type="PANTHER" id="PTHR23028">
    <property type="entry name" value="ACETYLTRANSFERASE"/>
    <property type="match status" value="1"/>
</dbReference>
<name>A0A521EDG3_9FLAO</name>
<feature type="transmembrane region" description="Helical" evidence="1">
    <location>
        <begin position="220"/>
        <end position="236"/>
    </location>
</feature>
<evidence type="ECO:0000259" key="2">
    <source>
        <dbReference type="Pfam" id="PF01757"/>
    </source>
</evidence>
<protein>
    <submittedName>
        <fullName evidence="3">Peptidoglycan/LPS O-acetylase OafA/YrhL, contains acyltransferase and SGNH-hydrolase domains</fullName>
    </submittedName>
</protein>
<feature type="transmembrane region" description="Helical" evidence="1">
    <location>
        <begin position="109"/>
        <end position="130"/>
    </location>
</feature>
<evidence type="ECO:0000313" key="3">
    <source>
        <dbReference type="EMBL" id="SMO81987.1"/>
    </source>
</evidence>
<proteinExistence type="predicted"/>
<evidence type="ECO:0000256" key="1">
    <source>
        <dbReference type="SAM" id="Phobius"/>
    </source>
</evidence>
<dbReference type="RefSeq" id="WP_111379792.1">
    <property type="nucleotide sequence ID" value="NZ_CP043612.1"/>
</dbReference>
<accession>A0A521EDG3</accession>
<feature type="transmembrane region" description="Helical" evidence="1">
    <location>
        <begin position="29"/>
        <end position="48"/>
    </location>
</feature>
<keyword evidence="4" id="KW-1185">Reference proteome</keyword>
<keyword evidence="1" id="KW-0812">Transmembrane</keyword>